<protein>
    <recommendedName>
        <fullName evidence="3">Pyruvate decarboxylase</fullName>
    </recommendedName>
</protein>
<evidence type="ECO:0000313" key="14">
    <source>
        <dbReference type="Proteomes" id="UP001447188"/>
    </source>
</evidence>
<keyword evidence="14" id="KW-1185">Reference proteome</keyword>
<evidence type="ECO:0000256" key="4">
    <source>
        <dbReference type="ARBA" id="ARBA00022723"/>
    </source>
</evidence>
<evidence type="ECO:0000256" key="7">
    <source>
        <dbReference type="ARBA" id="ARBA00023052"/>
    </source>
</evidence>
<dbReference type="SUPFAM" id="SSF52518">
    <property type="entry name" value="Thiamin diphosphate-binding fold (THDP-binding)"/>
    <property type="match status" value="2"/>
</dbReference>
<keyword evidence="5" id="KW-0210">Decarboxylase</keyword>
<evidence type="ECO:0000256" key="8">
    <source>
        <dbReference type="ARBA" id="ARBA00023239"/>
    </source>
</evidence>
<comment type="similarity">
    <text evidence="2 9">Belongs to the TPP enzyme family.</text>
</comment>
<dbReference type="PANTHER" id="PTHR43452">
    <property type="entry name" value="PYRUVATE DECARBOXYLASE"/>
    <property type="match status" value="1"/>
</dbReference>
<dbReference type="Proteomes" id="UP001447188">
    <property type="component" value="Unassembled WGS sequence"/>
</dbReference>
<dbReference type="InterPro" id="IPR047214">
    <property type="entry name" value="TPP_PDC_IPDC"/>
</dbReference>
<dbReference type="InterPro" id="IPR000399">
    <property type="entry name" value="TPP-bd_CS"/>
</dbReference>
<name>A0ABR3GQD5_9PEZI</name>
<keyword evidence="7 9" id="KW-0786">Thiamine pyrophosphate</keyword>
<dbReference type="Gene3D" id="3.40.50.970">
    <property type="match status" value="2"/>
</dbReference>
<reference evidence="13 14" key="1">
    <citation type="submission" date="2024-02" db="EMBL/GenBank/DDBJ databases">
        <title>Discinaceae phylogenomics.</title>
        <authorList>
            <person name="Dirks A.C."/>
            <person name="James T.Y."/>
        </authorList>
    </citation>
    <scope>NUCLEOTIDE SEQUENCE [LARGE SCALE GENOMIC DNA]</scope>
    <source>
        <strain evidence="13 14">ACD0624</strain>
    </source>
</reference>
<dbReference type="EMBL" id="JBBBZM010000026">
    <property type="protein sequence ID" value="KAL0638132.1"/>
    <property type="molecule type" value="Genomic_DNA"/>
</dbReference>
<accession>A0ABR3GQD5</accession>
<proteinExistence type="inferred from homology"/>
<evidence type="ECO:0000256" key="3">
    <source>
        <dbReference type="ARBA" id="ARBA00014422"/>
    </source>
</evidence>
<dbReference type="InterPro" id="IPR011766">
    <property type="entry name" value="TPP_enzyme_TPP-bd"/>
</dbReference>
<evidence type="ECO:0000259" key="12">
    <source>
        <dbReference type="Pfam" id="PF02776"/>
    </source>
</evidence>
<dbReference type="PIRSF" id="PIRSF036565">
    <property type="entry name" value="Pyruvt_ip_decrb"/>
    <property type="match status" value="1"/>
</dbReference>
<evidence type="ECO:0000259" key="11">
    <source>
        <dbReference type="Pfam" id="PF02775"/>
    </source>
</evidence>
<evidence type="ECO:0000256" key="6">
    <source>
        <dbReference type="ARBA" id="ARBA00022842"/>
    </source>
</evidence>
<dbReference type="InterPro" id="IPR047213">
    <property type="entry name" value="TPP_PYR_PDC_IPDC-like"/>
</dbReference>
<feature type="domain" description="Thiamine pyrophosphate enzyme N-terminal TPP-binding" evidence="12">
    <location>
        <begin position="8"/>
        <end position="115"/>
    </location>
</feature>
<sequence>MSSEKVSVGVYLFKRLYELGVRGVHGVPGDFNLTALDLLPEAGLYWVGNCNELNAAYASDGYARIKGISALITTFGVGELSALAGVAGSFSEHVPVVHIVGIPHTSAQKNGLLLHHTLGNGDFKVFEKMSEHVSVAQTILDNPIKAASEIDRVLQACWIKARPVYIGLPTDMVFKELDAELLKTPLDLTIPPNNQDTEDEVVLEISQLIYNSKNTVILADACAIRHRVLDELHELIDKTRLPAFVSPMGKGAINEESTPFGGVYVGDASREDVRQRVDDAELILYIGGLQSDFNSGGFTYHISKKNTVEFHSDHIKIRYAEFPGIEMGSVLRKLLDTLDYSKIQEHPTADLSNTIPKRERESLSEVINHAWFWPRVGQWLREGDVVITETGTSSFGIFETRFPKDVTAISQVLWGSIGYSVGALQGAALACKESFPDRRVILFVGDGSLQLTVQEISTMIRHGLKPIIFVLNNGGYTIERIIHGMEANYNDIQPWNHTEILRLFGGSPENSSSYQVKTKSQVEDLFRDQTFSSAPKIQLVEVFMPWQDAPRALLKIGQITAAMNAKV</sequence>
<evidence type="ECO:0000259" key="10">
    <source>
        <dbReference type="Pfam" id="PF00205"/>
    </source>
</evidence>
<gene>
    <name evidence="13" type="ORF">Q9L58_002914</name>
</gene>
<keyword evidence="4" id="KW-0479">Metal-binding</keyword>
<dbReference type="Pfam" id="PF02776">
    <property type="entry name" value="TPP_enzyme_N"/>
    <property type="match status" value="1"/>
</dbReference>
<dbReference type="CDD" id="cd07038">
    <property type="entry name" value="TPP_PYR_PDC_IPDC_like"/>
    <property type="match status" value="1"/>
</dbReference>
<dbReference type="SUPFAM" id="SSF52467">
    <property type="entry name" value="DHS-like NAD/FAD-binding domain"/>
    <property type="match status" value="1"/>
</dbReference>
<dbReference type="Gene3D" id="3.40.50.1220">
    <property type="entry name" value="TPP-binding domain"/>
    <property type="match status" value="1"/>
</dbReference>
<dbReference type="Pfam" id="PF00205">
    <property type="entry name" value="TPP_enzyme_M"/>
    <property type="match status" value="1"/>
</dbReference>
<feature type="domain" description="Thiamine pyrophosphate enzyme TPP-binding" evidence="11">
    <location>
        <begin position="401"/>
        <end position="507"/>
    </location>
</feature>
<keyword evidence="8" id="KW-0456">Lyase</keyword>
<comment type="cofactor">
    <cofactor evidence="1">
        <name>thiamine diphosphate</name>
        <dbReference type="ChEBI" id="CHEBI:58937"/>
    </cofactor>
</comment>
<dbReference type="PROSITE" id="PS00187">
    <property type="entry name" value="TPP_ENZYMES"/>
    <property type="match status" value="1"/>
</dbReference>
<dbReference type="InterPro" id="IPR012110">
    <property type="entry name" value="PDC/IPDC-like"/>
</dbReference>
<evidence type="ECO:0000256" key="1">
    <source>
        <dbReference type="ARBA" id="ARBA00001964"/>
    </source>
</evidence>
<organism evidence="13 14">
    <name type="scientific">Discina gigas</name>
    <dbReference type="NCBI Taxonomy" id="1032678"/>
    <lineage>
        <taxon>Eukaryota</taxon>
        <taxon>Fungi</taxon>
        <taxon>Dikarya</taxon>
        <taxon>Ascomycota</taxon>
        <taxon>Pezizomycotina</taxon>
        <taxon>Pezizomycetes</taxon>
        <taxon>Pezizales</taxon>
        <taxon>Discinaceae</taxon>
        <taxon>Discina</taxon>
    </lineage>
</organism>
<dbReference type="InterPro" id="IPR012000">
    <property type="entry name" value="Thiamin_PyroP_enz_cen_dom"/>
</dbReference>
<comment type="caution">
    <text evidence="13">The sequence shown here is derived from an EMBL/GenBank/DDBJ whole genome shotgun (WGS) entry which is preliminary data.</text>
</comment>
<dbReference type="InterPro" id="IPR029061">
    <property type="entry name" value="THDP-binding"/>
</dbReference>
<dbReference type="CDD" id="cd02005">
    <property type="entry name" value="TPP_PDC_IPDC"/>
    <property type="match status" value="1"/>
</dbReference>
<dbReference type="PANTHER" id="PTHR43452:SF30">
    <property type="entry name" value="PYRUVATE DECARBOXYLASE ISOZYME 1-RELATED"/>
    <property type="match status" value="1"/>
</dbReference>
<evidence type="ECO:0000313" key="13">
    <source>
        <dbReference type="EMBL" id="KAL0638132.1"/>
    </source>
</evidence>
<keyword evidence="6" id="KW-0460">Magnesium</keyword>
<dbReference type="Pfam" id="PF02775">
    <property type="entry name" value="TPP_enzyme_C"/>
    <property type="match status" value="1"/>
</dbReference>
<evidence type="ECO:0000256" key="9">
    <source>
        <dbReference type="RuleBase" id="RU362132"/>
    </source>
</evidence>
<dbReference type="InterPro" id="IPR029035">
    <property type="entry name" value="DHS-like_NAD/FAD-binding_dom"/>
</dbReference>
<evidence type="ECO:0000256" key="2">
    <source>
        <dbReference type="ARBA" id="ARBA00007812"/>
    </source>
</evidence>
<dbReference type="InterPro" id="IPR012001">
    <property type="entry name" value="Thiamin_PyroP_enz_TPP-bd_dom"/>
</dbReference>
<feature type="domain" description="Thiamine pyrophosphate enzyme central" evidence="10">
    <location>
        <begin position="204"/>
        <end position="327"/>
    </location>
</feature>
<evidence type="ECO:0000256" key="5">
    <source>
        <dbReference type="ARBA" id="ARBA00022793"/>
    </source>
</evidence>